<evidence type="ECO:0000313" key="7">
    <source>
        <dbReference type="Ensembl" id="ENSSSCP00045017663.1"/>
    </source>
</evidence>
<dbReference type="FunFam" id="3.30.70.1820:FF:000002">
    <property type="entry name" value="LINE-1 retrotransposable element ORF1 protein"/>
    <property type="match status" value="1"/>
</dbReference>
<protein>
    <recommendedName>
        <fullName evidence="9">L1 transposable element RRM domain-containing protein</fullName>
    </recommendedName>
</protein>
<dbReference type="Gene3D" id="3.30.70.1820">
    <property type="entry name" value="L1 transposable element, RRM domain"/>
    <property type="match status" value="1"/>
</dbReference>
<evidence type="ECO:0000259" key="5">
    <source>
        <dbReference type="Pfam" id="PF17489"/>
    </source>
</evidence>
<proteinExistence type="inferred from homology"/>
<dbReference type="Pfam" id="PF02994">
    <property type="entry name" value="Transposase_22"/>
    <property type="match status" value="1"/>
</dbReference>
<comment type="similarity">
    <text evidence="1">Belongs to the transposase 22 family.</text>
</comment>
<evidence type="ECO:0000256" key="1">
    <source>
        <dbReference type="ARBA" id="ARBA00061640"/>
    </source>
</evidence>
<dbReference type="Ensembl" id="ENSSSCT00045025589.1">
    <property type="protein sequence ID" value="ENSSSCP00045017663.1"/>
    <property type="gene ID" value="ENSSSCG00045015096.1"/>
</dbReference>
<dbReference type="Pfam" id="PF17489">
    <property type="entry name" value="Tnp_22_trimer"/>
    <property type="match status" value="1"/>
</dbReference>
<dbReference type="Gene3D" id="1.20.5.390">
    <property type="entry name" value="L1 transposable element, trimerization domain"/>
    <property type="match status" value="1"/>
</dbReference>
<organism evidence="7 8">
    <name type="scientific">Sus scrofa</name>
    <name type="common">Pig</name>
    <dbReference type="NCBI Taxonomy" id="9823"/>
    <lineage>
        <taxon>Eukaryota</taxon>
        <taxon>Metazoa</taxon>
        <taxon>Chordata</taxon>
        <taxon>Craniata</taxon>
        <taxon>Vertebrata</taxon>
        <taxon>Euteleostomi</taxon>
        <taxon>Mammalia</taxon>
        <taxon>Eutheria</taxon>
        <taxon>Laurasiatheria</taxon>
        <taxon>Artiodactyla</taxon>
        <taxon>Suina</taxon>
        <taxon>Suidae</taxon>
        <taxon>Sus</taxon>
    </lineage>
</organism>
<evidence type="ECO:0000256" key="3">
    <source>
        <dbReference type="SAM" id="MobiDB-lite"/>
    </source>
</evidence>
<feature type="domain" description="L1 transposable element trimerization" evidence="5">
    <location>
        <begin position="122"/>
        <end position="161"/>
    </location>
</feature>
<keyword evidence="2" id="KW-0175">Coiled coil</keyword>
<evidence type="ECO:0000313" key="8">
    <source>
        <dbReference type="Proteomes" id="UP000694728"/>
    </source>
</evidence>
<feature type="domain" description="L1 transposable element dsRBD-like" evidence="6">
    <location>
        <begin position="264"/>
        <end position="327"/>
    </location>
</feature>
<dbReference type="Gene3D" id="3.30.250.20">
    <property type="entry name" value="L1 transposable element, C-terminal domain"/>
    <property type="match status" value="1"/>
</dbReference>
<evidence type="ECO:0008006" key="9">
    <source>
        <dbReference type="Google" id="ProtNLM"/>
    </source>
</evidence>
<accession>A0A8D1HGA0</accession>
<dbReference type="Pfam" id="PF17490">
    <property type="entry name" value="Tnp_22_dsRBD"/>
    <property type="match status" value="1"/>
</dbReference>
<feature type="domain" description="L1 transposable element RRM" evidence="4">
    <location>
        <begin position="165"/>
        <end position="260"/>
    </location>
</feature>
<dbReference type="InterPro" id="IPR035300">
    <property type="entry name" value="L1_dsRBD"/>
</dbReference>
<dbReference type="Proteomes" id="UP000694728">
    <property type="component" value="Unplaced"/>
</dbReference>
<dbReference type="InterPro" id="IPR042566">
    <property type="entry name" value="L1_C"/>
</dbReference>
<feature type="compositionally biased region" description="Basic residues" evidence="3">
    <location>
        <begin position="25"/>
        <end position="39"/>
    </location>
</feature>
<feature type="compositionally biased region" description="Polar residues" evidence="3">
    <location>
        <begin position="41"/>
        <end position="56"/>
    </location>
</feature>
<dbReference type="InterPro" id="IPR035301">
    <property type="entry name" value="L1_trimer"/>
</dbReference>
<evidence type="ECO:0000259" key="4">
    <source>
        <dbReference type="Pfam" id="PF02994"/>
    </source>
</evidence>
<sequence>MPALRKHSTAVTRQTLPGHGEYNSPRKKKTTSKMKKLRNHPQLNQQENSPKTVNNETDLCSLTDLEFKREIVKIPKELREHMNSNAYTLRKELENIRRSQEKLEHSVAEMQTELRAVKTRMNNAEERISDMEDRIMEITQHGQQTENRIKKLESNIRDLWDNIKRANLRIIGIPEGVEKDKGMENIFEEIIDGNFPNLKDTEFKIHEAQRAQKKLNPNRLTPRHIIIKMAKVSDKERILKAAREKQNVTYKGTPIRISADFSTETLQARREWQEIFKEVKGKNMQPRILYPARISFKIEGEIKFYSNKQKLKEYSNTKPMLKEILNELL</sequence>
<name>A0A8D1HGA0_PIG</name>
<dbReference type="InterPro" id="IPR004244">
    <property type="entry name" value="Transposase_22"/>
</dbReference>
<dbReference type="InterPro" id="IPR043636">
    <property type="entry name" value="L1_RRM_dom"/>
</dbReference>
<evidence type="ECO:0000259" key="6">
    <source>
        <dbReference type="Pfam" id="PF17490"/>
    </source>
</evidence>
<dbReference type="SUPFAM" id="SSF57997">
    <property type="entry name" value="Tropomyosin"/>
    <property type="match status" value="1"/>
</dbReference>
<evidence type="ECO:0000256" key="2">
    <source>
        <dbReference type="SAM" id="Coils"/>
    </source>
</evidence>
<dbReference type="PANTHER" id="PTHR11505">
    <property type="entry name" value="L1 TRANSPOSABLE ELEMENT-RELATED"/>
    <property type="match status" value="1"/>
</dbReference>
<dbReference type="AlphaFoldDB" id="A0A8D1HGA0"/>
<feature type="region of interest" description="Disordered" evidence="3">
    <location>
        <begin position="1"/>
        <end position="56"/>
    </location>
</feature>
<feature type="coiled-coil region" evidence="2">
    <location>
        <begin position="93"/>
        <end position="169"/>
    </location>
</feature>
<reference evidence="7" key="1">
    <citation type="submission" date="2025-08" db="UniProtKB">
        <authorList>
            <consortium name="Ensembl"/>
        </authorList>
    </citation>
    <scope>IDENTIFICATION</scope>
</reference>